<dbReference type="EMBL" id="JAYKXH010000011">
    <property type="protein sequence ID" value="KAK7153389.1"/>
    <property type="molecule type" value="Genomic_DNA"/>
</dbReference>
<dbReference type="Proteomes" id="UP001364617">
    <property type="component" value="Unassembled WGS sequence"/>
</dbReference>
<reference evidence="4 5" key="1">
    <citation type="submission" date="2024-02" db="EMBL/GenBank/DDBJ databases">
        <title>Chromosome-level genome assembly of the Eurasian Minnow (Phoxinus phoxinus).</title>
        <authorList>
            <person name="Oriowo T.O."/>
            <person name="Martin S."/>
            <person name="Stange M."/>
            <person name="Chrysostomakis Y."/>
            <person name="Brown T."/>
            <person name="Winkler S."/>
            <person name="Kukowka S."/>
            <person name="Myers E.W."/>
            <person name="Bohne A."/>
        </authorList>
    </citation>
    <scope>NUCLEOTIDE SEQUENCE [LARGE SCALE GENOMIC DNA]</scope>
    <source>
        <strain evidence="4">ZFMK-TIS-60720</strain>
        <tissue evidence="4">Whole Organism</tissue>
    </source>
</reference>
<feature type="chain" id="PRO_5042974455" description="Ig-like domain-containing protein" evidence="2">
    <location>
        <begin position="20"/>
        <end position="145"/>
    </location>
</feature>
<dbReference type="SUPFAM" id="SSF48726">
    <property type="entry name" value="Immunoglobulin"/>
    <property type="match status" value="1"/>
</dbReference>
<dbReference type="GO" id="GO:0005886">
    <property type="term" value="C:plasma membrane"/>
    <property type="evidence" value="ECO:0007669"/>
    <property type="project" value="TreeGrafter"/>
</dbReference>
<feature type="signal peptide" evidence="2">
    <location>
        <begin position="1"/>
        <end position="19"/>
    </location>
</feature>
<comment type="caution">
    <text evidence="4">The sequence shown here is derived from an EMBL/GenBank/DDBJ whole genome shotgun (WGS) entry which is preliminary data.</text>
</comment>
<protein>
    <recommendedName>
        <fullName evidence="3">Ig-like domain-containing protein</fullName>
    </recommendedName>
</protein>
<proteinExistence type="predicted"/>
<name>A0AAN9H891_9TELE</name>
<keyword evidence="1" id="KW-0391">Immunity</keyword>
<dbReference type="GO" id="GO:0007166">
    <property type="term" value="P:cell surface receptor signaling pathway"/>
    <property type="evidence" value="ECO:0007669"/>
    <property type="project" value="TreeGrafter"/>
</dbReference>
<dbReference type="InterPro" id="IPR050413">
    <property type="entry name" value="TCR_beta_variable"/>
</dbReference>
<dbReference type="GO" id="GO:0002376">
    <property type="term" value="P:immune system process"/>
    <property type="evidence" value="ECO:0007669"/>
    <property type="project" value="UniProtKB-KW"/>
</dbReference>
<feature type="domain" description="Ig-like" evidence="3">
    <location>
        <begin position="15"/>
        <end position="128"/>
    </location>
</feature>
<evidence type="ECO:0000313" key="4">
    <source>
        <dbReference type="EMBL" id="KAK7153389.1"/>
    </source>
</evidence>
<evidence type="ECO:0000256" key="2">
    <source>
        <dbReference type="SAM" id="SignalP"/>
    </source>
</evidence>
<dbReference type="PROSITE" id="PS50835">
    <property type="entry name" value="IG_LIKE"/>
    <property type="match status" value="1"/>
</dbReference>
<gene>
    <name evidence="4" type="ORF">R3I93_011333</name>
</gene>
<dbReference type="AlphaFoldDB" id="A0AAN9H891"/>
<evidence type="ECO:0000259" key="3">
    <source>
        <dbReference type="PROSITE" id="PS50835"/>
    </source>
</evidence>
<dbReference type="InterPro" id="IPR013783">
    <property type="entry name" value="Ig-like_fold"/>
</dbReference>
<dbReference type="PANTHER" id="PTHR23268:SF31">
    <property type="entry name" value="T CELL RECEPTOR BETA VARIABLE 30"/>
    <property type="match status" value="1"/>
</dbReference>
<dbReference type="InterPro" id="IPR036179">
    <property type="entry name" value="Ig-like_dom_sf"/>
</dbReference>
<dbReference type="Gene3D" id="2.60.40.10">
    <property type="entry name" value="Immunoglobulins"/>
    <property type="match status" value="1"/>
</dbReference>
<evidence type="ECO:0000256" key="1">
    <source>
        <dbReference type="ARBA" id="ARBA00022859"/>
    </source>
</evidence>
<organism evidence="4 5">
    <name type="scientific">Phoxinus phoxinus</name>
    <name type="common">Eurasian minnow</name>
    <dbReference type="NCBI Taxonomy" id="58324"/>
    <lineage>
        <taxon>Eukaryota</taxon>
        <taxon>Metazoa</taxon>
        <taxon>Chordata</taxon>
        <taxon>Craniata</taxon>
        <taxon>Vertebrata</taxon>
        <taxon>Euteleostomi</taxon>
        <taxon>Actinopterygii</taxon>
        <taxon>Neopterygii</taxon>
        <taxon>Teleostei</taxon>
        <taxon>Ostariophysi</taxon>
        <taxon>Cypriniformes</taxon>
        <taxon>Leuciscidae</taxon>
        <taxon>Phoxininae</taxon>
        <taxon>Phoxinus</taxon>
    </lineage>
</organism>
<keyword evidence="2" id="KW-0732">Signal</keyword>
<keyword evidence="5" id="KW-1185">Reference proteome</keyword>
<accession>A0AAN9H891</accession>
<sequence length="145" mass="16057">MNLHFAIFFVSLQWPATLCLQVNQNPLELILLPGVPLKVTCSITGTDNPNLYWYRWTPTDGFKLMFSSLGKGQVDPESVGDFSSNRPGSLQILLESKSVTHIGSAVWYCAASSHSVTDYSESCTKTLRPCVFTPGIRMVLVDQII</sequence>
<dbReference type="PANTHER" id="PTHR23268">
    <property type="entry name" value="T-CELL RECEPTOR BETA CHAIN"/>
    <property type="match status" value="1"/>
</dbReference>
<dbReference type="InterPro" id="IPR007110">
    <property type="entry name" value="Ig-like_dom"/>
</dbReference>
<evidence type="ECO:0000313" key="5">
    <source>
        <dbReference type="Proteomes" id="UP001364617"/>
    </source>
</evidence>